<protein>
    <submittedName>
        <fullName evidence="3">Mannose-6-phosphate isomerase-like protein (Cupin superfamily)</fullName>
    </submittedName>
</protein>
<gene>
    <name evidence="3" type="ORF">J2W49_001598</name>
</gene>
<dbReference type="InterPro" id="IPR051610">
    <property type="entry name" value="GPI/OXD"/>
</dbReference>
<keyword evidence="4" id="KW-1185">Reference proteome</keyword>
<evidence type="ECO:0000259" key="2">
    <source>
        <dbReference type="Pfam" id="PF07883"/>
    </source>
</evidence>
<sequence length="116" mass="13050">MIRNFLDAEKKIQTASHGGEGFVELYEIWKKSDFLSGCDFIDRVVVPPASTVGFHMHGNNEEIYIVLEGRGTMHLGSQEMVIKKGDMIKNPPYGEHGLINDSDENMDLLIIQLSIQ</sequence>
<accession>A0ABU1WK33</accession>
<dbReference type="EMBL" id="JAVDWU010000003">
    <property type="protein sequence ID" value="MDR7149643.1"/>
    <property type="molecule type" value="Genomic_DNA"/>
</dbReference>
<dbReference type="PANTHER" id="PTHR35848">
    <property type="entry name" value="OXALATE-BINDING PROTEIN"/>
    <property type="match status" value="1"/>
</dbReference>
<keyword evidence="1" id="KW-0479">Metal-binding</keyword>
<dbReference type="InterPro" id="IPR011051">
    <property type="entry name" value="RmlC_Cupin_sf"/>
</dbReference>
<dbReference type="SUPFAM" id="SSF51182">
    <property type="entry name" value="RmlC-like cupins"/>
    <property type="match status" value="1"/>
</dbReference>
<dbReference type="Proteomes" id="UP001265700">
    <property type="component" value="Unassembled WGS sequence"/>
</dbReference>
<dbReference type="RefSeq" id="WP_310314032.1">
    <property type="nucleotide sequence ID" value="NZ_JAVDWU010000003.1"/>
</dbReference>
<dbReference type="Pfam" id="PF07883">
    <property type="entry name" value="Cupin_2"/>
    <property type="match status" value="1"/>
</dbReference>
<organism evidence="3 4">
    <name type="scientific">Hydrogenophaga palleronii</name>
    <dbReference type="NCBI Taxonomy" id="65655"/>
    <lineage>
        <taxon>Bacteria</taxon>
        <taxon>Pseudomonadati</taxon>
        <taxon>Pseudomonadota</taxon>
        <taxon>Betaproteobacteria</taxon>
        <taxon>Burkholderiales</taxon>
        <taxon>Comamonadaceae</taxon>
        <taxon>Hydrogenophaga</taxon>
    </lineage>
</organism>
<dbReference type="InterPro" id="IPR014710">
    <property type="entry name" value="RmlC-like_jellyroll"/>
</dbReference>
<dbReference type="InterPro" id="IPR013096">
    <property type="entry name" value="Cupin_2"/>
</dbReference>
<evidence type="ECO:0000256" key="1">
    <source>
        <dbReference type="ARBA" id="ARBA00022723"/>
    </source>
</evidence>
<proteinExistence type="predicted"/>
<comment type="caution">
    <text evidence="3">The sequence shown here is derived from an EMBL/GenBank/DDBJ whole genome shotgun (WGS) entry which is preliminary data.</text>
</comment>
<name>A0ABU1WK33_9BURK</name>
<reference evidence="3 4" key="1">
    <citation type="submission" date="2023-07" db="EMBL/GenBank/DDBJ databases">
        <title>Sorghum-associated microbial communities from plants grown in Nebraska, USA.</title>
        <authorList>
            <person name="Schachtman D."/>
        </authorList>
    </citation>
    <scope>NUCLEOTIDE SEQUENCE [LARGE SCALE GENOMIC DNA]</scope>
    <source>
        <strain evidence="3 4">4249</strain>
    </source>
</reference>
<feature type="domain" description="Cupin type-2" evidence="2">
    <location>
        <begin position="44"/>
        <end position="111"/>
    </location>
</feature>
<evidence type="ECO:0000313" key="3">
    <source>
        <dbReference type="EMBL" id="MDR7149643.1"/>
    </source>
</evidence>
<dbReference type="Gene3D" id="2.60.120.10">
    <property type="entry name" value="Jelly Rolls"/>
    <property type="match status" value="1"/>
</dbReference>
<evidence type="ECO:0000313" key="4">
    <source>
        <dbReference type="Proteomes" id="UP001265700"/>
    </source>
</evidence>
<dbReference type="PANTHER" id="PTHR35848:SF6">
    <property type="entry name" value="CUPIN TYPE-2 DOMAIN-CONTAINING PROTEIN"/>
    <property type="match status" value="1"/>
</dbReference>